<dbReference type="Gene3D" id="1.25.40.430">
    <property type="match status" value="1"/>
</dbReference>
<dbReference type="PROSITE" id="PS50011">
    <property type="entry name" value="PROTEIN_KINASE_DOM"/>
    <property type="match status" value="1"/>
</dbReference>
<organism evidence="9 10">
    <name type="scientific">Biomphalaria glabrata</name>
    <name type="common">Bloodfluke planorb</name>
    <name type="synonym">Freshwater snail</name>
    <dbReference type="NCBI Taxonomy" id="6526"/>
    <lineage>
        <taxon>Eukaryota</taxon>
        <taxon>Metazoa</taxon>
        <taxon>Spiralia</taxon>
        <taxon>Lophotrochozoa</taxon>
        <taxon>Mollusca</taxon>
        <taxon>Gastropoda</taxon>
        <taxon>Heterobranchia</taxon>
        <taxon>Euthyneura</taxon>
        <taxon>Panpulmonata</taxon>
        <taxon>Hygrophila</taxon>
        <taxon>Lymnaeoidea</taxon>
        <taxon>Planorbidae</taxon>
        <taxon>Biomphalaria</taxon>
    </lineage>
</organism>
<feature type="coiled-coil region" evidence="5">
    <location>
        <begin position="399"/>
        <end position="441"/>
    </location>
</feature>
<evidence type="ECO:0000256" key="1">
    <source>
        <dbReference type="ARBA" id="ARBA00004629"/>
    </source>
</evidence>
<dbReference type="Gene3D" id="1.10.510.10">
    <property type="entry name" value="Transferase(Phosphotransferase) domain 1"/>
    <property type="match status" value="1"/>
</dbReference>
<evidence type="ECO:0000256" key="2">
    <source>
        <dbReference type="ARBA" id="ARBA00022454"/>
    </source>
</evidence>
<keyword evidence="9" id="KW-1185">Reference proteome</keyword>
<feature type="compositionally biased region" description="Polar residues" evidence="6">
    <location>
        <begin position="517"/>
        <end position="527"/>
    </location>
</feature>
<feature type="region of interest" description="Disordered" evidence="6">
    <location>
        <begin position="491"/>
        <end position="558"/>
    </location>
</feature>
<evidence type="ECO:0000256" key="3">
    <source>
        <dbReference type="ARBA" id="ARBA00022838"/>
    </source>
</evidence>
<feature type="domain" description="BUB1 N-terminal" evidence="8">
    <location>
        <begin position="47"/>
        <end position="211"/>
    </location>
</feature>
<dbReference type="GO" id="GO:0032991">
    <property type="term" value="C:protein-containing complex"/>
    <property type="evidence" value="ECO:0007669"/>
    <property type="project" value="UniProtKB-ARBA"/>
</dbReference>
<dbReference type="RefSeq" id="XP_055874987.1">
    <property type="nucleotide sequence ID" value="XM_056019012.1"/>
</dbReference>
<dbReference type="Pfam" id="PF00069">
    <property type="entry name" value="Pkinase"/>
    <property type="match status" value="1"/>
</dbReference>
<feature type="domain" description="Protein kinase" evidence="7">
    <location>
        <begin position="1247"/>
        <end position="1560"/>
    </location>
</feature>
<proteinExistence type="predicted"/>
<evidence type="ECO:0000256" key="5">
    <source>
        <dbReference type="SAM" id="Coils"/>
    </source>
</evidence>
<evidence type="ECO:0000313" key="10">
    <source>
        <dbReference type="RefSeq" id="XP_055874987.1"/>
    </source>
</evidence>
<dbReference type="PROSITE" id="PS51489">
    <property type="entry name" value="BUB1_N"/>
    <property type="match status" value="1"/>
</dbReference>
<accession>A0A9W2ZIX9</accession>
<dbReference type="Gene3D" id="6.10.130.20">
    <property type="match status" value="1"/>
</dbReference>
<dbReference type="PROSITE" id="PS00108">
    <property type="entry name" value="PROTEIN_KINASE_ST"/>
    <property type="match status" value="1"/>
</dbReference>
<dbReference type="SUPFAM" id="SSF56112">
    <property type="entry name" value="Protein kinase-like (PK-like)"/>
    <property type="match status" value="1"/>
</dbReference>
<keyword evidence="2" id="KW-0158">Chromosome</keyword>
<dbReference type="CDD" id="cd22249">
    <property type="entry name" value="UDM1_RNF168_RNF169-like"/>
    <property type="match status" value="1"/>
</dbReference>
<dbReference type="SMART" id="SM00220">
    <property type="entry name" value="S_TKc"/>
    <property type="match status" value="1"/>
</dbReference>
<dbReference type="PANTHER" id="PTHR14030">
    <property type="entry name" value="MITOTIC CHECKPOINT SERINE/THREONINE-PROTEIN KINASE BUB1"/>
    <property type="match status" value="1"/>
</dbReference>
<feature type="compositionally biased region" description="Polar residues" evidence="6">
    <location>
        <begin position="491"/>
        <end position="502"/>
    </location>
</feature>
<dbReference type="InterPro" id="IPR011009">
    <property type="entry name" value="Kinase-like_dom_sf"/>
</dbReference>
<feature type="compositionally biased region" description="Low complexity" evidence="6">
    <location>
        <begin position="1084"/>
        <end position="1099"/>
    </location>
</feature>
<comment type="subcellular location">
    <subcellularLocation>
        <location evidence="1">Chromosome</location>
        <location evidence="1">Centromere</location>
        <location evidence="1">Kinetochore</location>
    </subcellularLocation>
</comment>
<feature type="compositionally biased region" description="Low complexity" evidence="6">
    <location>
        <begin position="503"/>
        <end position="516"/>
    </location>
</feature>
<dbReference type="OrthoDB" id="248495at2759"/>
<evidence type="ECO:0000259" key="8">
    <source>
        <dbReference type="PROSITE" id="PS51489"/>
    </source>
</evidence>
<feature type="region of interest" description="Disordered" evidence="6">
    <location>
        <begin position="1059"/>
        <end position="1104"/>
    </location>
</feature>
<keyword evidence="3" id="KW-0995">Kinetochore</keyword>
<keyword evidence="5" id="KW-0175">Coiled coil</keyword>
<dbReference type="GO" id="GO:0007094">
    <property type="term" value="P:mitotic spindle assembly checkpoint signaling"/>
    <property type="evidence" value="ECO:0007669"/>
    <property type="project" value="InterPro"/>
</dbReference>
<feature type="compositionally biased region" description="Basic and acidic residues" evidence="6">
    <location>
        <begin position="544"/>
        <end position="556"/>
    </location>
</feature>
<evidence type="ECO:0000259" key="7">
    <source>
        <dbReference type="PROSITE" id="PS50011"/>
    </source>
</evidence>
<dbReference type="InterPro" id="IPR013212">
    <property type="entry name" value="Mad3/Bub1_I"/>
</dbReference>
<dbReference type="InterPro" id="IPR015661">
    <property type="entry name" value="Bub1/Mad3"/>
</dbReference>
<dbReference type="PANTHER" id="PTHR14030:SF4">
    <property type="entry name" value="BUB1 KINASE, ISOFORM A-RELATED"/>
    <property type="match status" value="1"/>
</dbReference>
<dbReference type="GO" id="GO:0000776">
    <property type="term" value="C:kinetochore"/>
    <property type="evidence" value="ECO:0007669"/>
    <property type="project" value="UniProtKB-KW"/>
</dbReference>
<evidence type="ECO:0000256" key="4">
    <source>
        <dbReference type="ARBA" id="ARBA00023328"/>
    </source>
</evidence>
<dbReference type="InterPro" id="IPR000719">
    <property type="entry name" value="Prot_kinase_dom"/>
</dbReference>
<dbReference type="GeneID" id="106054704"/>
<dbReference type="GO" id="GO:0005524">
    <property type="term" value="F:ATP binding"/>
    <property type="evidence" value="ECO:0007669"/>
    <property type="project" value="InterPro"/>
</dbReference>
<keyword evidence="4" id="KW-0137">Centromere</keyword>
<dbReference type="Proteomes" id="UP001165740">
    <property type="component" value="Chromosome 2"/>
</dbReference>
<evidence type="ECO:0000256" key="6">
    <source>
        <dbReference type="SAM" id="MobiDB-lite"/>
    </source>
</evidence>
<dbReference type="SMART" id="SM00777">
    <property type="entry name" value="Mad3_BUB1_I"/>
    <property type="match status" value="1"/>
</dbReference>
<dbReference type="GO" id="GO:0005634">
    <property type="term" value="C:nucleus"/>
    <property type="evidence" value="ECO:0007669"/>
    <property type="project" value="TreeGrafter"/>
</dbReference>
<dbReference type="GO" id="GO:0004672">
    <property type="term" value="F:protein kinase activity"/>
    <property type="evidence" value="ECO:0007669"/>
    <property type="project" value="InterPro"/>
</dbReference>
<name>A0A9W2ZIX9_BIOGL</name>
<reference evidence="10" key="1">
    <citation type="submission" date="2025-08" db="UniProtKB">
        <authorList>
            <consortium name="RefSeq"/>
        </authorList>
    </citation>
    <scope>IDENTIFICATION</scope>
</reference>
<protein>
    <submittedName>
        <fullName evidence="10">Uncharacterized protein LOC106054704 isoform X1</fullName>
    </submittedName>
</protein>
<feature type="compositionally biased region" description="Low complexity" evidence="6">
    <location>
        <begin position="528"/>
        <end position="543"/>
    </location>
</feature>
<dbReference type="OMA" id="QMFNMFI"/>
<dbReference type="InterPro" id="IPR008271">
    <property type="entry name" value="Ser/Thr_kinase_AS"/>
</dbReference>
<evidence type="ECO:0000313" key="9">
    <source>
        <dbReference type="Proteomes" id="UP001165740"/>
    </source>
</evidence>
<dbReference type="Pfam" id="PF08311">
    <property type="entry name" value="Mad3_BUB1_I"/>
    <property type="match status" value="1"/>
</dbReference>
<sequence>MEQEDHEWELSKENVQPLKEGRSMSFLAAALHSDQEEHTLKNQQNEFEVELRTYSGDDPFDVWDRYIKWTEQNFPKGGHDGQQITLIERCLREYQTNEKYLNDVRYIRLWTKFACYSDDPVDVYKYMYDNSIGLGVALLYVEWASAVERKGDMKSADQVYNNGLKQCAQPRDLLLQRHQQFQSRVAKNIRLQMVESRNPGLSLDENEEKRITLGRLKPKGASRGVGVTRTGSVVIGSAGSLKDSRASVSKQLPAKGIPIFCDSENASQHQPLPTHEWQSLPVKHIDNVENEKKPGVWSNAKVKQKPGTVPSVAQACPFEIHVDQESQEQAIITPRKTTIISHTQPLSCHKAPKTDVLSSVRPQENKEPSNEVVMYQKDKIYNGLSEFSFEELRAIKYWKEKKEREAEARRLQQEEERKKTEEDLRKQLKETEERLARLEAMIPMMAITRSSLPSDVQVQSSMQAVVPSQPIVHVQRQPSSCESSQIASVNTSSCSNASAQIPTTSTPSTESTNSVSDLSNSNQTPTNLLSSISLPSESSSLTSSDKKEDIKKENTSVKRTPMFNSLSTYSSLTGNTSLKSFKPSIMKLNEVAHVCPASSSKVPVGQAPGVSSHEHINQSQESFHLAACNDSLSASLGKTPDSFSVKKKHTAPSPTVCTKEAMQCVMGMFSAPFNNSGLSTSLEESNVSVLHSTQGNPSVGSRRPLEFIDDGSSAPPVKRLNLKSGLHSITEKGPLMSGAHGGLQIYCDSDIDNSQQIDQHVQTSASKSLQVSEDQPMLTASTKKGLQVYEDQPMLTASTKKGLQVYEDQPMLAASTKKGLQVYEDQPMLTASTKKGLQVYEDQPMLTASTKKGLQVYEDKPMLATSSNKGLLVYEDKPMLATSTKKGLQVYEDKPMLATSSNKDLLVYEDQPTMPSTKKGLQIYQDQSKSSACNSLQIYQDQPMSNALRGFQVYHEGQITEHVLESRSVMKTVRRGLAFAGSDDLEMVEDERTLQINKDFTIMGQAVSDVTLAPLENFTMHNKIASTPIAGPLSPLGREFDLPGMTVEFTSSALVPVASHTSEGEHSTSGGNHLSPIMEGGESGSSEESAQQSQATKSSETMKTEKLACTRLESLHEEQNESREQKNAVQSARETLQHLVVLRDQEDVCHLPIATKGNRLEKSLLDSSCHHHIDTTAYLNTEETCDDLSKSIALDPRDPFDENTIAQILNQLEPPLSSYPNYYTSKTSIPPLARNSVFRKPGTDEEFYIREMIGEGGYATVYQIIEINMTLSDTRTQTLSLEESYSKPEIKALKVQSPACYWEFYIICELRKRLTQLKSPMDVRPSVIEIYQSCFFRDASAMIMDYMNQGSLLDLVNKYKNVPSLLAEVEPFAVLMTVELLHMFEQIHKCDIIHGDVKPDNFLLMSLPDVKRSTDPKDIFGNKLKLLKLIDFGQSIDMRQFKKGTTFTAKVVTSGFQCIEMRTDRPWTYQTDLFGLAGTIHVVLFGSYMNVYQEHGVWKMTGNFVRKWNVALWKNLFYTLLNIPSCHQQPDLAELRKPFEEYFISKIGQYTKWRISLEKV</sequence>
<dbReference type="FunFam" id="1.25.40.430:FF:000003">
    <property type="entry name" value="Checkpoint serine/threonine-protein kinase BUB1"/>
    <property type="match status" value="1"/>
</dbReference>
<gene>
    <name evidence="10" type="primary">LOC106054704</name>
</gene>
<dbReference type="GO" id="GO:0051754">
    <property type="term" value="P:meiotic sister chromatid cohesion, centromeric"/>
    <property type="evidence" value="ECO:0007669"/>
    <property type="project" value="TreeGrafter"/>
</dbReference>